<feature type="transmembrane region" description="Helical" evidence="7">
    <location>
        <begin position="185"/>
        <end position="207"/>
    </location>
</feature>
<dbReference type="RefSeq" id="WP_265385028.1">
    <property type="nucleotide sequence ID" value="NZ_CP110616.1"/>
</dbReference>
<reference evidence="9" key="1">
    <citation type="submission" date="2022-10" db="EMBL/GenBank/DDBJ databases">
        <title>Rhodococcus sp.75.</title>
        <authorList>
            <person name="Sun M."/>
        </authorList>
    </citation>
    <scope>NUCLEOTIDE SEQUENCE</scope>
    <source>
        <strain evidence="9">75</strain>
        <plasmid evidence="9">unnamed1</plasmid>
    </source>
</reference>
<dbReference type="EMBL" id="CP110616">
    <property type="protein sequence ID" value="UZJ26924.1"/>
    <property type="molecule type" value="Genomic_DNA"/>
</dbReference>
<keyword evidence="9" id="KW-0614">Plasmid</keyword>
<evidence type="ECO:0000256" key="5">
    <source>
        <dbReference type="ARBA" id="ARBA00022989"/>
    </source>
</evidence>
<dbReference type="InterPro" id="IPR035906">
    <property type="entry name" value="MetI-like_sf"/>
</dbReference>
<dbReference type="CDD" id="cd06261">
    <property type="entry name" value="TM_PBP2"/>
    <property type="match status" value="1"/>
</dbReference>
<keyword evidence="2 7" id="KW-0813">Transport</keyword>
<feature type="transmembrane region" description="Helical" evidence="7">
    <location>
        <begin position="60"/>
        <end position="83"/>
    </location>
</feature>
<organism evidence="9 10">
    <name type="scientific">Rhodococcus antarcticus</name>
    <dbReference type="NCBI Taxonomy" id="2987751"/>
    <lineage>
        <taxon>Bacteria</taxon>
        <taxon>Bacillati</taxon>
        <taxon>Actinomycetota</taxon>
        <taxon>Actinomycetes</taxon>
        <taxon>Mycobacteriales</taxon>
        <taxon>Nocardiaceae</taxon>
        <taxon>Rhodococcus</taxon>
    </lineage>
</organism>
<keyword evidence="4 7" id="KW-0812">Transmembrane</keyword>
<feature type="transmembrane region" description="Helical" evidence="7">
    <location>
        <begin position="95"/>
        <end position="116"/>
    </location>
</feature>
<evidence type="ECO:0000256" key="6">
    <source>
        <dbReference type="ARBA" id="ARBA00023136"/>
    </source>
</evidence>
<dbReference type="Proteomes" id="UP001164965">
    <property type="component" value="Plasmid unnamed1"/>
</dbReference>
<evidence type="ECO:0000256" key="1">
    <source>
        <dbReference type="ARBA" id="ARBA00004651"/>
    </source>
</evidence>
<dbReference type="Pfam" id="PF00528">
    <property type="entry name" value="BPD_transp_1"/>
    <property type="match status" value="1"/>
</dbReference>
<geneLocation type="plasmid" evidence="9 10">
    <name>unnamed1</name>
</geneLocation>
<gene>
    <name evidence="9" type="ORF">RHODO2019_18190</name>
</gene>
<evidence type="ECO:0000256" key="2">
    <source>
        <dbReference type="ARBA" id="ARBA00022448"/>
    </source>
</evidence>
<keyword evidence="6 7" id="KW-0472">Membrane</keyword>
<feature type="transmembrane region" description="Helical" evidence="7">
    <location>
        <begin position="7"/>
        <end position="24"/>
    </location>
</feature>
<feature type="domain" description="ABC transmembrane type-1" evidence="8">
    <location>
        <begin position="56"/>
        <end position="236"/>
    </location>
</feature>
<keyword evidence="5 7" id="KW-1133">Transmembrane helix</keyword>
<dbReference type="InterPro" id="IPR000515">
    <property type="entry name" value="MetI-like"/>
</dbReference>
<evidence type="ECO:0000256" key="4">
    <source>
        <dbReference type="ARBA" id="ARBA00022692"/>
    </source>
</evidence>
<dbReference type="PANTHER" id="PTHR30151:SF0">
    <property type="entry name" value="ABC TRANSPORTER PERMEASE PROTEIN MJ0413-RELATED"/>
    <property type="match status" value="1"/>
</dbReference>
<protein>
    <submittedName>
        <fullName evidence="9">ABC transporter permease</fullName>
    </submittedName>
</protein>
<proteinExistence type="inferred from homology"/>
<keyword evidence="3" id="KW-1003">Cell membrane</keyword>
<accession>A0ABY6P5G9</accession>
<keyword evidence="10" id="KW-1185">Reference proteome</keyword>
<name>A0ABY6P5G9_9NOCA</name>
<dbReference type="PROSITE" id="PS50928">
    <property type="entry name" value="ABC_TM1"/>
    <property type="match status" value="1"/>
</dbReference>
<feature type="transmembrane region" description="Helical" evidence="7">
    <location>
        <begin position="219"/>
        <end position="239"/>
    </location>
</feature>
<dbReference type="Gene3D" id="1.10.3720.10">
    <property type="entry name" value="MetI-like"/>
    <property type="match status" value="1"/>
</dbReference>
<comment type="similarity">
    <text evidence="7">Belongs to the binding-protein-dependent transport system permease family.</text>
</comment>
<evidence type="ECO:0000259" key="8">
    <source>
        <dbReference type="PROSITE" id="PS50928"/>
    </source>
</evidence>
<dbReference type="SUPFAM" id="SSF161098">
    <property type="entry name" value="MetI-like"/>
    <property type="match status" value="1"/>
</dbReference>
<evidence type="ECO:0000256" key="7">
    <source>
        <dbReference type="RuleBase" id="RU363032"/>
    </source>
</evidence>
<comment type="subcellular location">
    <subcellularLocation>
        <location evidence="1 7">Cell membrane</location>
        <topology evidence="1 7">Multi-pass membrane protein</topology>
    </subcellularLocation>
</comment>
<sequence length="256" mass="27722">MSRLRIISLELIGPVAVLLAWFLITQSSHSFYLATLGDIWKALRVNWLPGGLVNNGLPSLYRFLIGYGLACLLGAAGGLLIGLNRWLADALDPIVQFLRALPAPVLIPFGILVLGIGDGMKIAIIAFGAVWPVLLNTIDGVRSVDPTLLDTARAYQMPVSARVRRVIVPATLPQVFAGMRTSLSIALALMVISEMLASTDGIGYFVLLSQRQFQIPAMWSGIVVIGVLGFVFNILFLAAERRALRWHAGLRGHIDA</sequence>
<evidence type="ECO:0000256" key="3">
    <source>
        <dbReference type="ARBA" id="ARBA00022475"/>
    </source>
</evidence>
<evidence type="ECO:0000313" key="10">
    <source>
        <dbReference type="Proteomes" id="UP001164965"/>
    </source>
</evidence>
<dbReference type="PANTHER" id="PTHR30151">
    <property type="entry name" value="ALKANE SULFONATE ABC TRANSPORTER-RELATED, MEMBRANE SUBUNIT"/>
    <property type="match status" value="1"/>
</dbReference>
<evidence type="ECO:0000313" key="9">
    <source>
        <dbReference type="EMBL" id="UZJ26924.1"/>
    </source>
</evidence>
<feature type="transmembrane region" description="Helical" evidence="7">
    <location>
        <begin position="122"/>
        <end position="138"/>
    </location>
</feature>